<evidence type="ECO:0000256" key="1">
    <source>
        <dbReference type="ARBA" id="ARBA00004123"/>
    </source>
</evidence>
<dbReference type="PROSITE" id="PS00463">
    <property type="entry name" value="ZN2_CY6_FUNGAL_1"/>
    <property type="match status" value="1"/>
</dbReference>
<dbReference type="Proteomes" id="UP000803844">
    <property type="component" value="Unassembled WGS sequence"/>
</dbReference>
<comment type="subcellular location">
    <subcellularLocation>
        <location evidence="1">Nucleus</location>
    </subcellularLocation>
</comment>
<keyword evidence="4" id="KW-0804">Transcription</keyword>
<dbReference type="InterPro" id="IPR036864">
    <property type="entry name" value="Zn2-C6_fun-type_DNA-bd_sf"/>
</dbReference>
<evidence type="ECO:0000313" key="9">
    <source>
        <dbReference type="Proteomes" id="UP000803844"/>
    </source>
</evidence>
<evidence type="ECO:0000256" key="5">
    <source>
        <dbReference type="ARBA" id="ARBA00023242"/>
    </source>
</evidence>
<dbReference type="Pfam" id="PF04082">
    <property type="entry name" value="Fungal_trans"/>
    <property type="match status" value="1"/>
</dbReference>
<feature type="region of interest" description="Disordered" evidence="6">
    <location>
        <begin position="703"/>
        <end position="730"/>
    </location>
</feature>
<dbReference type="Gene3D" id="4.10.240.10">
    <property type="entry name" value="Zn(2)-C6 fungal-type DNA-binding domain"/>
    <property type="match status" value="1"/>
</dbReference>
<dbReference type="Pfam" id="PF00172">
    <property type="entry name" value="Zn_clus"/>
    <property type="match status" value="1"/>
</dbReference>
<evidence type="ECO:0000256" key="4">
    <source>
        <dbReference type="ARBA" id="ARBA00023163"/>
    </source>
</evidence>
<evidence type="ECO:0000256" key="2">
    <source>
        <dbReference type="ARBA" id="ARBA00022723"/>
    </source>
</evidence>
<feature type="compositionally biased region" description="Low complexity" evidence="6">
    <location>
        <begin position="707"/>
        <end position="728"/>
    </location>
</feature>
<dbReference type="GO" id="GO:0008270">
    <property type="term" value="F:zinc ion binding"/>
    <property type="evidence" value="ECO:0007669"/>
    <property type="project" value="InterPro"/>
</dbReference>
<dbReference type="CDD" id="cd00067">
    <property type="entry name" value="GAL4"/>
    <property type="match status" value="1"/>
</dbReference>
<dbReference type="GO" id="GO:0000981">
    <property type="term" value="F:DNA-binding transcription factor activity, RNA polymerase II-specific"/>
    <property type="evidence" value="ECO:0007669"/>
    <property type="project" value="InterPro"/>
</dbReference>
<feature type="compositionally biased region" description="Basic and acidic residues" evidence="6">
    <location>
        <begin position="63"/>
        <end position="77"/>
    </location>
</feature>
<dbReference type="PANTHER" id="PTHR47338">
    <property type="entry name" value="ZN(II)2CYS6 TRANSCRIPTION FACTOR (EUROFUNG)-RELATED"/>
    <property type="match status" value="1"/>
</dbReference>
<protein>
    <recommendedName>
        <fullName evidence="7">Zn(2)-C6 fungal-type domain-containing protein</fullName>
    </recommendedName>
</protein>
<dbReference type="GO" id="GO:0003677">
    <property type="term" value="F:DNA binding"/>
    <property type="evidence" value="ECO:0007669"/>
    <property type="project" value="InterPro"/>
</dbReference>
<dbReference type="GO" id="GO:0005634">
    <property type="term" value="C:nucleus"/>
    <property type="evidence" value="ECO:0007669"/>
    <property type="project" value="UniProtKB-SubCell"/>
</dbReference>
<feature type="region of interest" description="Disordered" evidence="6">
    <location>
        <begin position="44"/>
        <end position="77"/>
    </location>
</feature>
<feature type="domain" description="Zn(2)-C6 fungal-type" evidence="7">
    <location>
        <begin position="13"/>
        <end position="45"/>
    </location>
</feature>
<keyword evidence="9" id="KW-1185">Reference proteome</keyword>
<dbReference type="InterPro" id="IPR007219">
    <property type="entry name" value="XnlR_reg_dom"/>
</dbReference>
<dbReference type="CDD" id="cd12148">
    <property type="entry name" value="fungal_TF_MHR"/>
    <property type="match status" value="1"/>
</dbReference>
<dbReference type="PANTHER" id="PTHR47338:SF5">
    <property type="entry name" value="ZN(II)2CYS6 TRANSCRIPTION FACTOR (EUROFUNG)"/>
    <property type="match status" value="1"/>
</dbReference>
<organism evidence="8 9">
    <name type="scientific">Cryphonectria parasitica (strain ATCC 38755 / EP155)</name>
    <dbReference type="NCBI Taxonomy" id="660469"/>
    <lineage>
        <taxon>Eukaryota</taxon>
        <taxon>Fungi</taxon>
        <taxon>Dikarya</taxon>
        <taxon>Ascomycota</taxon>
        <taxon>Pezizomycotina</taxon>
        <taxon>Sordariomycetes</taxon>
        <taxon>Sordariomycetidae</taxon>
        <taxon>Diaporthales</taxon>
        <taxon>Cryphonectriaceae</taxon>
        <taxon>Cryphonectria-Endothia species complex</taxon>
        <taxon>Cryphonectria</taxon>
    </lineage>
</organism>
<dbReference type="RefSeq" id="XP_040778313.1">
    <property type="nucleotide sequence ID" value="XM_040916965.1"/>
</dbReference>
<name>A0A9P4Y6P2_CRYP1</name>
<accession>A0A9P4Y6P2</accession>
<dbReference type="InterPro" id="IPR050815">
    <property type="entry name" value="TF_fung"/>
</dbReference>
<dbReference type="GO" id="GO:0006351">
    <property type="term" value="P:DNA-templated transcription"/>
    <property type="evidence" value="ECO:0007669"/>
    <property type="project" value="InterPro"/>
</dbReference>
<dbReference type="InterPro" id="IPR001138">
    <property type="entry name" value="Zn2Cys6_DnaBD"/>
</dbReference>
<keyword evidence="5" id="KW-0539">Nucleus</keyword>
<reference evidence="8" key="1">
    <citation type="journal article" date="2020" name="Phytopathology">
        <title>Genome sequence of the chestnut blight fungus Cryphonectria parasitica EP155: A fundamental resource for an archetypical invasive plant pathogen.</title>
        <authorList>
            <person name="Crouch J.A."/>
            <person name="Dawe A."/>
            <person name="Aerts A."/>
            <person name="Barry K."/>
            <person name="Churchill A.C.L."/>
            <person name="Grimwood J."/>
            <person name="Hillman B."/>
            <person name="Milgroom M.G."/>
            <person name="Pangilinan J."/>
            <person name="Smith M."/>
            <person name="Salamov A."/>
            <person name="Schmutz J."/>
            <person name="Yadav J."/>
            <person name="Grigoriev I.V."/>
            <person name="Nuss D."/>
        </authorList>
    </citation>
    <scope>NUCLEOTIDE SEQUENCE</scope>
    <source>
        <strain evidence="8">EP155</strain>
    </source>
</reference>
<comment type="caution">
    <text evidence="8">The sequence shown here is derived from an EMBL/GenBank/DDBJ whole genome shotgun (WGS) entry which is preliminary data.</text>
</comment>
<sequence>ASMKRQPMRSSIACLRCRKSKIKCENDGGTSPCETCIKQGKDCKYPEATPVLPKRAETSTTNKPERESGSDRKRLKKIEDVSRAEDQYAPHAYAEDVLSAHYLTSRLWAEAFDLYRLHFSTELPFLHIPTLKEVMNPKFMMKTKEAQHELNLVLLGILALTARFHTDLSKYAAHTAYALPWFQKLRGSHGKNEASVASEFFAEALRKALGPLGISMTTASVERVQAFLMLGLYEWSQVQPDSGGLGAWMYVGCAIRMAQALGLGFGDRPRPRQPAPIKQVSSGLYSWSPLSVSELTIVKEIRRRTMYSCLILDRLLSCGKERVSTVRTDDLQIQLPCNEWAFDLSQEVRTGFLKDTVLDECQQKAENESVLSKFVRLVDLWGEISDFSFSGGRLTEAYPPWDERTTFYKLRERLDKFYDDLPQSFLLSPSNFHRHENHQSASVYVSLHMLGGICGVMLHREYVPFLPLRCNRPTGPLDEPTFPSAEFEIPRGFWEKSAEALFQSAKRMIDMIEISGEKLPMSGLVLFGIWIAAFVAQYAWHFPHMDLECTMHPATNFDEDGIPIETDMTKLGPTGLCFRTLQRISHWLKMATTYLTYYKEIDRFVSSVNHEWREYRRSKGGGPIPVNEGPIHGGGLDIWRRQNDRIINNGMIVVDEDLRYFQAMDGSRRTSMNSLPGSGTKSLFRTINRAQDGPEQVQTKFDAIPGSSSQVPSAHASPAHASPAQSQSTIIDSVDTPVQTSPRGQKLDIVRNLGEIESSRIADCLGDMGGDIQGFSFGELPDAEMLQEKPPLLLSLGSLV</sequence>
<feature type="non-terminal residue" evidence="8">
    <location>
        <position position="1"/>
    </location>
</feature>
<evidence type="ECO:0000256" key="6">
    <source>
        <dbReference type="SAM" id="MobiDB-lite"/>
    </source>
</evidence>
<dbReference type="OrthoDB" id="5370478at2759"/>
<dbReference type="GeneID" id="63834094"/>
<keyword evidence="2" id="KW-0479">Metal-binding</keyword>
<dbReference type="SMART" id="SM00066">
    <property type="entry name" value="GAL4"/>
    <property type="match status" value="1"/>
</dbReference>
<keyword evidence="3" id="KW-0805">Transcription regulation</keyword>
<dbReference type="PROSITE" id="PS50048">
    <property type="entry name" value="ZN2_CY6_FUNGAL_2"/>
    <property type="match status" value="1"/>
</dbReference>
<dbReference type="EMBL" id="MU032346">
    <property type="protein sequence ID" value="KAF3767352.1"/>
    <property type="molecule type" value="Genomic_DNA"/>
</dbReference>
<gene>
    <name evidence="8" type="ORF">M406DRAFT_254425</name>
</gene>
<dbReference type="SUPFAM" id="SSF57701">
    <property type="entry name" value="Zn2/Cys6 DNA-binding domain"/>
    <property type="match status" value="1"/>
</dbReference>
<proteinExistence type="predicted"/>
<evidence type="ECO:0000313" key="8">
    <source>
        <dbReference type="EMBL" id="KAF3767352.1"/>
    </source>
</evidence>
<evidence type="ECO:0000259" key="7">
    <source>
        <dbReference type="PROSITE" id="PS50048"/>
    </source>
</evidence>
<dbReference type="AlphaFoldDB" id="A0A9P4Y6P2"/>
<dbReference type="SMART" id="SM00906">
    <property type="entry name" value="Fungal_trans"/>
    <property type="match status" value="1"/>
</dbReference>
<evidence type="ECO:0000256" key="3">
    <source>
        <dbReference type="ARBA" id="ARBA00023015"/>
    </source>
</evidence>